<evidence type="ECO:0000313" key="3">
    <source>
        <dbReference type="EMBL" id="PSN73922.1"/>
    </source>
</evidence>
<feature type="compositionally biased region" description="Low complexity" evidence="1">
    <location>
        <begin position="54"/>
        <end position="68"/>
    </location>
</feature>
<feature type="region of interest" description="Disordered" evidence="1">
    <location>
        <begin position="156"/>
        <end position="177"/>
    </location>
</feature>
<reference evidence="3 4" key="1">
    <citation type="journal article" date="2018" name="Front. Microbiol.">
        <title>Genome-Wide Analysis of Corynespora cassiicola Leaf Fall Disease Putative Effectors.</title>
        <authorList>
            <person name="Lopez D."/>
            <person name="Ribeiro S."/>
            <person name="Label P."/>
            <person name="Fumanal B."/>
            <person name="Venisse J.S."/>
            <person name="Kohler A."/>
            <person name="de Oliveira R.R."/>
            <person name="Labutti K."/>
            <person name="Lipzen A."/>
            <person name="Lail K."/>
            <person name="Bauer D."/>
            <person name="Ohm R.A."/>
            <person name="Barry K.W."/>
            <person name="Spatafora J."/>
            <person name="Grigoriev I.V."/>
            <person name="Martin F.M."/>
            <person name="Pujade-Renaud V."/>
        </authorList>
    </citation>
    <scope>NUCLEOTIDE SEQUENCE [LARGE SCALE GENOMIC DNA]</scope>
    <source>
        <strain evidence="3 4">Philippines</strain>
    </source>
</reference>
<keyword evidence="4" id="KW-1185">Reference proteome</keyword>
<organism evidence="3 4">
    <name type="scientific">Corynespora cassiicola Philippines</name>
    <dbReference type="NCBI Taxonomy" id="1448308"/>
    <lineage>
        <taxon>Eukaryota</taxon>
        <taxon>Fungi</taxon>
        <taxon>Dikarya</taxon>
        <taxon>Ascomycota</taxon>
        <taxon>Pezizomycotina</taxon>
        <taxon>Dothideomycetes</taxon>
        <taxon>Pleosporomycetidae</taxon>
        <taxon>Pleosporales</taxon>
        <taxon>Corynesporascaceae</taxon>
        <taxon>Corynespora</taxon>
    </lineage>
</organism>
<name>A0A2T2P8D8_CORCC</name>
<feature type="compositionally biased region" description="Polar residues" evidence="1">
    <location>
        <begin position="17"/>
        <end position="41"/>
    </location>
</feature>
<dbReference type="AlphaFoldDB" id="A0A2T2P8D8"/>
<proteinExistence type="predicted"/>
<evidence type="ECO:0000256" key="1">
    <source>
        <dbReference type="SAM" id="MobiDB-lite"/>
    </source>
</evidence>
<keyword evidence="2" id="KW-0812">Transmembrane</keyword>
<gene>
    <name evidence="3" type="ORF">BS50DRAFT_580782</name>
</gene>
<sequence>MSKKANGTSWYMGRATETGSAMSSNITPPQDGQRWISQSEANLIDEDYHTINLPSLTLTSTPSHTGSPSPAPTSPDDQSGNSNGLSKAASAIITIIPIVVGGLFLWRKRRSRQPTPTKIEEMQHEMQYEISYQSAFVKPEMYSEGVANYEMSAGQAQAQGQAPLELPSNAYYGHSGR</sequence>
<feature type="compositionally biased region" description="Polar residues" evidence="1">
    <location>
        <begin position="76"/>
        <end position="85"/>
    </location>
</feature>
<protein>
    <submittedName>
        <fullName evidence="3">Uncharacterized protein</fullName>
    </submittedName>
</protein>
<keyword evidence="2" id="KW-0472">Membrane</keyword>
<keyword evidence="2" id="KW-1133">Transmembrane helix</keyword>
<dbReference type="OrthoDB" id="4158815at2759"/>
<dbReference type="EMBL" id="KZ678128">
    <property type="protein sequence ID" value="PSN73922.1"/>
    <property type="molecule type" value="Genomic_DNA"/>
</dbReference>
<evidence type="ECO:0000256" key="2">
    <source>
        <dbReference type="SAM" id="Phobius"/>
    </source>
</evidence>
<accession>A0A2T2P8D8</accession>
<dbReference type="Proteomes" id="UP000240883">
    <property type="component" value="Unassembled WGS sequence"/>
</dbReference>
<feature type="transmembrane region" description="Helical" evidence="2">
    <location>
        <begin position="88"/>
        <end position="106"/>
    </location>
</feature>
<evidence type="ECO:0000313" key="4">
    <source>
        <dbReference type="Proteomes" id="UP000240883"/>
    </source>
</evidence>
<feature type="region of interest" description="Disordered" evidence="1">
    <location>
        <begin position="54"/>
        <end position="85"/>
    </location>
</feature>
<feature type="region of interest" description="Disordered" evidence="1">
    <location>
        <begin position="1"/>
        <end position="41"/>
    </location>
</feature>